<dbReference type="OrthoDB" id="1022638at2759"/>
<sequence length="299" mass="34671">MSFNFYDRLSTDFSGILESGTDYNVIIEVGEAPSNKRFKTHSPIYNPEWDHVIRWGKAQHSNLPTDLNDWNDNDFLILKNTLHQCIPLIRYFTISETNFVIIAGEHSLEIASWIDKKNSPYANENPYKFQLIIRGSRVKNTDEIFGGYKNVKNDFKNNDAFIFSLKTEKQVSILSQARTGYITVCDYNDKVGFCGLYLTGNFNAEKKFYLYHDGFEKSISYSYNSDEKISVEEYELFKVVKKSVEEFSVSEISEILDHPKSTEQDLTTTIPKFYEIKITKENRNKTPNGITEDLNIILQ</sequence>
<comment type="caution">
    <text evidence="1">The sequence shown here is derived from an EMBL/GenBank/DDBJ whole genome shotgun (WGS) entry which is preliminary data.</text>
</comment>
<proteinExistence type="predicted"/>
<protein>
    <recommendedName>
        <fullName evidence="3">TLDc domain-containing protein</fullName>
    </recommendedName>
</protein>
<organism evidence="1 2">
    <name type="scientific">Diversispora epigaea</name>
    <dbReference type="NCBI Taxonomy" id="1348612"/>
    <lineage>
        <taxon>Eukaryota</taxon>
        <taxon>Fungi</taxon>
        <taxon>Fungi incertae sedis</taxon>
        <taxon>Mucoromycota</taxon>
        <taxon>Glomeromycotina</taxon>
        <taxon>Glomeromycetes</taxon>
        <taxon>Diversisporales</taxon>
        <taxon>Diversisporaceae</taxon>
        <taxon>Diversispora</taxon>
    </lineage>
</organism>
<keyword evidence="2" id="KW-1185">Reference proteome</keyword>
<evidence type="ECO:0008006" key="3">
    <source>
        <dbReference type="Google" id="ProtNLM"/>
    </source>
</evidence>
<name>A0A397ILU0_9GLOM</name>
<dbReference type="Proteomes" id="UP000266861">
    <property type="component" value="Unassembled WGS sequence"/>
</dbReference>
<dbReference type="EMBL" id="PQFF01000177">
    <property type="protein sequence ID" value="RHZ76979.1"/>
    <property type="molecule type" value="Genomic_DNA"/>
</dbReference>
<evidence type="ECO:0000313" key="1">
    <source>
        <dbReference type="EMBL" id="RHZ76979.1"/>
    </source>
</evidence>
<reference evidence="1 2" key="1">
    <citation type="submission" date="2018-08" db="EMBL/GenBank/DDBJ databases">
        <title>Genome and evolution of the arbuscular mycorrhizal fungus Diversispora epigaea (formerly Glomus versiforme) and its bacterial endosymbionts.</title>
        <authorList>
            <person name="Sun X."/>
            <person name="Fei Z."/>
            <person name="Harrison M."/>
        </authorList>
    </citation>
    <scope>NUCLEOTIDE SEQUENCE [LARGE SCALE GENOMIC DNA]</scope>
    <source>
        <strain evidence="1 2">IT104</strain>
    </source>
</reference>
<dbReference type="AlphaFoldDB" id="A0A397ILU0"/>
<accession>A0A397ILU0</accession>
<evidence type="ECO:0000313" key="2">
    <source>
        <dbReference type="Proteomes" id="UP000266861"/>
    </source>
</evidence>
<gene>
    <name evidence="1" type="ORF">Glove_187g22</name>
</gene>